<accession>A0A9P4Q9V9</accession>
<dbReference type="Pfam" id="PF00400">
    <property type="entry name" value="WD40"/>
    <property type="match status" value="1"/>
</dbReference>
<dbReference type="Gene3D" id="2.130.10.10">
    <property type="entry name" value="YVTN repeat-like/Quinoprotein amine dehydrogenase"/>
    <property type="match status" value="2"/>
</dbReference>
<dbReference type="PANTHER" id="PTHR44019">
    <property type="entry name" value="WD REPEAT-CONTAINING PROTEIN 55"/>
    <property type="match status" value="1"/>
</dbReference>
<dbReference type="Proteomes" id="UP000799441">
    <property type="component" value="Unassembled WGS sequence"/>
</dbReference>
<dbReference type="PANTHER" id="PTHR44019:SF20">
    <property type="entry name" value="WD REPEAT-CONTAINING PROTEIN 55"/>
    <property type="match status" value="1"/>
</dbReference>
<dbReference type="OrthoDB" id="2288928at2759"/>
<sequence>MFEISCSLPLSSDIFAQVAHPTIPLIAIGLSGGHVSVLKLPEAVEEDASPSSSAPPALPGRRNSNGTDLIETAWRTRRHKGSCRSLTFSPDGNQLYSAGTDGLIKAADTLTGQVIGKVALPAHNGNIDAPTIIHALSPQTLLAATDSGALHLYDLRDPAPSAPVRDTAVTAFARAKPSQTHRPHPADLVASLTPLPPSKESTSGYSKQWITTGGTTLALTDLRRGVLVQSEDQEELLLSSLYVTGLAAKKSSGSQGEKAVIGGGDGVITLWEKGQWDDQDERIKVSKEGETLDCLAEIPQGIGGFGKKIAVGMGDGNVRFVRLGVNAVVGEVQHHEFEGVTGISFDIGGRMITGGGSTLK</sequence>
<feature type="non-terminal residue" evidence="7">
    <location>
        <position position="360"/>
    </location>
</feature>
<dbReference type="InterPro" id="IPR015943">
    <property type="entry name" value="WD40/YVTN_repeat-like_dom_sf"/>
</dbReference>
<keyword evidence="1 5" id="KW-0853">WD repeat</keyword>
<dbReference type="SUPFAM" id="SSF50998">
    <property type="entry name" value="Quinoprotein alcohol dehydrogenase-like"/>
    <property type="match status" value="1"/>
</dbReference>
<organism evidence="7 8">
    <name type="scientific">Polychaeton citri CBS 116435</name>
    <dbReference type="NCBI Taxonomy" id="1314669"/>
    <lineage>
        <taxon>Eukaryota</taxon>
        <taxon>Fungi</taxon>
        <taxon>Dikarya</taxon>
        <taxon>Ascomycota</taxon>
        <taxon>Pezizomycotina</taxon>
        <taxon>Dothideomycetes</taxon>
        <taxon>Dothideomycetidae</taxon>
        <taxon>Capnodiales</taxon>
        <taxon>Capnodiaceae</taxon>
        <taxon>Polychaeton</taxon>
    </lineage>
</organism>
<dbReference type="InterPro" id="IPR001680">
    <property type="entry name" value="WD40_rpt"/>
</dbReference>
<proteinExistence type="predicted"/>
<reference evidence="7" key="1">
    <citation type="journal article" date="2020" name="Stud. Mycol.">
        <title>101 Dothideomycetes genomes: a test case for predicting lifestyles and emergence of pathogens.</title>
        <authorList>
            <person name="Haridas S."/>
            <person name="Albert R."/>
            <person name="Binder M."/>
            <person name="Bloem J."/>
            <person name="Labutti K."/>
            <person name="Salamov A."/>
            <person name="Andreopoulos B."/>
            <person name="Baker S."/>
            <person name="Barry K."/>
            <person name="Bills G."/>
            <person name="Bluhm B."/>
            <person name="Cannon C."/>
            <person name="Castanera R."/>
            <person name="Culley D."/>
            <person name="Daum C."/>
            <person name="Ezra D."/>
            <person name="Gonzalez J."/>
            <person name="Henrissat B."/>
            <person name="Kuo A."/>
            <person name="Liang C."/>
            <person name="Lipzen A."/>
            <person name="Lutzoni F."/>
            <person name="Magnuson J."/>
            <person name="Mondo S."/>
            <person name="Nolan M."/>
            <person name="Ohm R."/>
            <person name="Pangilinan J."/>
            <person name="Park H.-J."/>
            <person name="Ramirez L."/>
            <person name="Alfaro M."/>
            <person name="Sun H."/>
            <person name="Tritt A."/>
            <person name="Yoshinaga Y."/>
            <person name="Zwiers L.-H."/>
            <person name="Turgeon B."/>
            <person name="Goodwin S."/>
            <person name="Spatafora J."/>
            <person name="Crous P."/>
            <person name="Grigoriev I."/>
        </authorList>
    </citation>
    <scope>NUCLEOTIDE SEQUENCE</scope>
    <source>
        <strain evidence="7">CBS 116435</strain>
    </source>
</reference>
<dbReference type="InterPro" id="IPR011047">
    <property type="entry name" value="Quinoprotein_ADH-like_sf"/>
</dbReference>
<dbReference type="PROSITE" id="PS50082">
    <property type="entry name" value="WD_REPEATS_2"/>
    <property type="match status" value="1"/>
</dbReference>
<evidence type="ECO:0000313" key="7">
    <source>
        <dbReference type="EMBL" id="KAF2721883.1"/>
    </source>
</evidence>
<comment type="caution">
    <text evidence="7">The sequence shown here is derived from an EMBL/GenBank/DDBJ whole genome shotgun (WGS) entry which is preliminary data.</text>
</comment>
<evidence type="ECO:0000313" key="8">
    <source>
        <dbReference type="Proteomes" id="UP000799441"/>
    </source>
</evidence>
<evidence type="ECO:0000256" key="5">
    <source>
        <dbReference type="PROSITE-ProRule" id="PRU00221"/>
    </source>
</evidence>
<name>A0A9P4Q9V9_9PEZI</name>
<evidence type="ECO:0000256" key="6">
    <source>
        <dbReference type="SAM" id="MobiDB-lite"/>
    </source>
</evidence>
<dbReference type="InterPro" id="IPR050505">
    <property type="entry name" value="WDR55/POC1"/>
</dbReference>
<evidence type="ECO:0000256" key="3">
    <source>
        <dbReference type="ARBA" id="ARBA00039238"/>
    </source>
</evidence>
<feature type="repeat" description="WD" evidence="5">
    <location>
        <begin position="76"/>
        <end position="117"/>
    </location>
</feature>
<gene>
    <name evidence="7" type="ORF">K431DRAFT_206567</name>
</gene>
<dbReference type="AlphaFoldDB" id="A0A9P4Q9V9"/>
<evidence type="ECO:0000256" key="2">
    <source>
        <dbReference type="ARBA" id="ARBA00022737"/>
    </source>
</evidence>
<feature type="region of interest" description="Disordered" evidence="6">
    <location>
        <begin position="44"/>
        <end position="67"/>
    </location>
</feature>
<dbReference type="EMBL" id="MU003787">
    <property type="protein sequence ID" value="KAF2721883.1"/>
    <property type="molecule type" value="Genomic_DNA"/>
</dbReference>
<dbReference type="SMART" id="SM00320">
    <property type="entry name" value="WD40"/>
    <property type="match status" value="2"/>
</dbReference>
<protein>
    <recommendedName>
        <fullName evidence="3">WD repeat-containing protein JIP5</fullName>
    </recommendedName>
    <alternativeName>
        <fullName evidence="4">WD repeat-containing protein jip5</fullName>
    </alternativeName>
</protein>
<keyword evidence="2" id="KW-0677">Repeat</keyword>
<keyword evidence="8" id="KW-1185">Reference proteome</keyword>
<evidence type="ECO:0000256" key="1">
    <source>
        <dbReference type="ARBA" id="ARBA00022574"/>
    </source>
</evidence>
<evidence type="ECO:0000256" key="4">
    <source>
        <dbReference type="ARBA" id="ARBA00039514"/>
    </source>
</evidence>